<sequence>MFKIIYIIRLCMQQHILNKSRLIAIIQFIRLTLGNKKSKYCLFHNVNIFILTKHNRSSRLSFSKTKSASAPKFNTPFLDSIFNALAGCKVAASKASTTEQPIY</sequence>
<organism evidence="1 2">
    <name type="scientific">Vespula maculifrons</name>
    <name type="common">Eastern yellow jacket</name>
    <name type="synonym">Wasp</name>
    <dbReference type="NCBI Taxonomy" id="7453"/>
    <lineage>
        <taxon>Eukaryota</taxon>
        <taxon>Metazoa</taxon>
        <taxon>Ecdysozoa</taxon>
        <taxon>Arthropoda</taxon>
        <taxon>Hexapoda</taxon>
        <taxon>Insecta</taxon>
        <taxon>Pterygota</taxon>
        <taxon>Neoptera</taxon>
        <taxon>Endopterygota</taxon>
        <taxon>Hymenoptera</taxon>
        <taxon>Apocrita</taxon>
        <taxon>Aculeata</taxon>
        <taxon>Vespoidea</taxon>
        <taxon>Vespidae</taxon>
        <taxon>Vespinae</taxon>
        <taxon>Vespula</taxon>
    </lineage>
</organism>
<dbReference type="EMBL" id="JAYRBN010000112">
    <property type="protein sequence ID" value="KAL2724637.1"/>
    <property type="molecule type" value="Genomic_DNA"/>
</dbReference>
<evidence type="ECO:0000313" key="2">
    <source>
        <dbReference type="Proteomes" id="UP001607303"/>
    </source>
</evidence>
<keyword evidence="2" id="KW-1185">Reference proteome</keyword>
<comment type="caution">
    <text evidence="1">The sequence shown here is derived from an EMBL/GenBank/DDBJ whole genome shotgun (WGS) entry which is preliminary data.</text>
</comment>
<evidence type="ECO:0000313" key="1">
    <source>
        <dbReference type="EMBL" id="KAL2724637.1"/>
    </source>
</evidence>
<dbReference type="Proteomes" id="UP001607303">
    <property type="component" value="Unassembled WGS sequence"/>
</dbReference>
<protein>
    <submittedName>
        <fullName evidence="1">Uncharacterized protein</fullName>
    </submittedName>
</protein>
<dbReference type="AlphaFoldDB" id="A0ABD2AVJ3"/>
<gene>
    <name evidence="1" type="ORF">V1477_018498</name>
</gene>
<reference evidence="1 2" key="1">
    <citation type="journal article" date="2024" name="Ann. Entomol. Soc. Am.">
        <title>Genomic analyses of the southern and eastern yellowjacket wasps (Hymenoptera: Vespidae) reveal evolutionary signatures of social life.</title>
        <authorList>
            <person name="Catto M.A."/>
            <person name="Caine P.B."/>
            <person name="Orr S.E."/>
            <person name="Hunt B.G."/>
            <person name="Goodisman M.A.D."/>
        </authorList>
    </citation>
    <scope>NUCLEOTIDE SEQUENCE [LARGE SCALE GENOMIC DNA]</scope>
    <source>
        <strain evidence="1">232</strain>
        <tissue evidence="1">Head and thorax</tissue>
    </source>
</reference>
<name>A0ABD2AVJ3_VESMC</name>
<accession>A0ABD2AVJ3</accession>
<proteinExistence type="predicted"/>